<keyword evidence="3" id="KW-0813">Transport</keyword>
<dbReference type="Gene3D" id="2.40.30.170">
    <property type="match status" value="1"/>
</dbReference>
<dbReference type="Pfam" id="PF25876">
    <property type="entry name" value="HH_MFP_RND"/>
    <property type="match status" value="1"/>
</dbReference>
<dbReference type="Gene3D" id="1.10.287.470">
    <property type="entry name" value="Helix hairpin bin"/>
    <property type="match status" value="1"/>
</dbReference>
<dbReference type="NCBIfam" id="TIGR01730">
    <property type="entry name" value="RND_mfp"/>
    <property type="match status" value="1"/>
</dbReference>
<dbReference type="SUPFAM" id="SSF111369">
    <property type="entry name" value="HlyD-like secretion proteins"/>
    <property type="match status" value="1"/>
</dbReference>
<dbReference type="Pfam" id="PF25917">
    <property type="entry name" value="BSH_RND"/>
    <property type="match status" value="1"/>
</dbReference>
<dbReference type="PANTHER" id="PTHR30469">
    <property type="entry name" value="MULTIDRUG RESISTANCE PROTEIN MDTA"/>
    <property type="match status" value="1"/>
</dbReference>
<comment type="subcellular location">
    <subcellularLocation>
        <location evidence="1">Cell envelope</location>
    </subcellularLocation>
</comment>
<dbReference type="EMBL" id="CP062916">
    <property type="protein sequence ID" value="QPF11249.1"/>
    <property type="molecule type" value="Genomic_DNA"/>
</dbReference>
<evidence type="ECO:0000259" key="5">
    <source>
        <dbReference type="Pfam" id="PF25917"/>
    </source>
</evidence>
<feature type="domain" description="Multidrug resistance protein MdtA-like C-terminal permuted SH3" evidence="7">
    <location>
        <begin position="316"/>
        <end position="371"/>
    </location>
</feature>
<evidence type="ECO:0000313" key="9">
    <source>
        <dbReference type="Proteomes" id="UP000594500"/>
    </source>
</evidence>
<proteinExistence type="inferred from homology"/>
<reference evidence="8 9" key="1">
    <citation type="submission" date="2020-10" db="EMBL/GenBank/DDBJ databases">
        <title>Resistance determinants and their genetic context in bacteria from a longitudinal study of pigs reared under conventional and antibiotic-free husbandry practices.</title>
        <authorList>
            <person name="Poulin-Laprade D."/>
            <person name="Brouard J.-S."/>
            <person name="Gagnon N."/>
            <person name="Turcotte A."/>
            <person name="Langlois A."/>
            <person name="Matte J.J."/>
            <person name="Carrillo C.D."/>
            <person name="Zaheer R."/>
            <person name="McAllister T."/>
            <person name="Topp E."/>
            <person name="Talbot G."/>
        </authorList>
    </citation>
    <scope>NUCLEOTIDE SEQUENCE [LARGE SCALE GENOMIC DNA]</scope>
    <source>
        <strain evidence="8 9">Res13-Abat-PEB01-P1-04-A</strain>
    </source>
</reference>
<dbReference type="Gene3D" id="2.40.50.100">
    <property type="match status" value="1"/>
</dbReference>
<dbReference type="Pfam" id="PF25954">
    <property type="entry name" value="Beta-barrel_RND_2"/>
    <property type="match status" value="1"/>
</dbReference>
<dbReference type="PANTHER" id="PTHR30469:SF38">
    <property type="entry name" value="HLYD FAMILY SECRETION PROTEIN"/>
    <property type="match status" value="1"/>
</dbReference>
<dbReference type="InterPro" id="IPR058624">
    <property type="entry name" value="MdtA-like_HH"/>
</dbReference>
<evidence type="ECO:0000259" key="6">
    <source>
        <dbReference type="Pfam" id="PF25954"/>
    </source>
</evidence>
<dbReference type="Pfam" id="PF25967">
    <property type="entry name" value="RND-MFP_C"/>
    <property type="match status" value="1"/>
</dbReference>
<dbReference type="Gene3D" id="2.40.420.20">
    <property type="match status" value="1"/>
</dbReference>
<protein>
    <submittedName>
        <fullName evidence="8">Efflux RND transporter periplasmic adaptor subunit</fullName>
    </submittedName>
</protein>
<organism evidence="8 9">
    <name type="scientific">Raoultella terrigena</name>
    <name type="common">Klebsiella terrigena</name>
    <dbReference type="NCBI Taxonomy" id="577"/>
    <lineage>
        <taxon>Bacteria</taxon>
        <taxon>Pseudomonadati</taxon>
        <taxon>Pseudomonadota</taxon>
        <taxon>Gammaproteobacteria</taxon>
        <taxon>Enterobacterales</taxon>
        <taxon>Enterobacteriaceae</taxon>
        <taxon>Klebsiella/Raoultella group</taxon>
        <taxon>Raoultella</taxon>
    </lineage>
</organism>
<evidence type="ECO:0000259" key="7">
    <source>
        <dbReference type="Pfam" id="PF25967"/>
    </source>
</evidence>
<dbReference type="InterPro" id="IPR058792">
    <property type="entry name" value="Beta-barrel_RND_2"/>
</dbReference>
<evidence type="ECO:0000256" key="1">
    <source>
        <dbReference type="ARBA" id="ARBA00004196"/>
    </source>
</evidence>
<sequence>MSDEFFLSLRHSLHHLYDVARTLSWLHFLPLPLLSVVIFMLPGCGDRHDNKADPVRTVRYVVVGSAQTLPALERTGEIHAHDETTLSFRTGGRILTRSVDIGDRVNAGQLLATLENTTSQNQLDGAQADYEGAKASAQVAALNVSRMQKLMPTGAIARTQLDNARADWLVARARLKNSESALRNARESLGWTRLIAPQNGVITEVSASAGQVVSGGQSVLTLATGEARDVVFDIAKPDGIPPLAQAGLRVSLLSDPSVQASAALRDISPQADPQTRTWRVRATLQNPPVAMALGASVTVTVTVTLPATGPHGYALPASALSRAGDKPAVFVINPQSQAQLRVVVPAYYTATAVIISGGLEPGDRVITAGVSKLRSGEPVIAGECQP</sequence>
<evidence type="ECO:0000256" key="2">
    <source>
        <dbReference type="ARBA" id="ARBA00009477"/>
    </source>
</evidence>
<dbReference type="AlphaFoldDB" id="A0AAP9XUA1"/>
<accession>A0AAP9XUA1</accession>
<dbReference type="InterPro" id="IPR058625">
    <property type="entry name" value="MdtA-like_BSH"/>
</dbReference>
<dbReference type="InterPro" id="IPR006143">
    <property type="entry name" value="RND_pump_MFP"/>
</dbReference>
<feature type="domain" description="CusB-like beta-barrel" evidence="6">
    <location>
        <begin position="248"/>
        <end position="301"/>
    </location>
</feature>
<name>A0AAP9XUA1_RAOTE</name>
<comment type="similarity">
    <text evidence="2">Belongs to the membrane fusion protein (MFP) (TC 8.A.1) family.</text>
</comment>
<dbReference type="InterPro" id="IPR058627">
    <property type="entry name" value="MdtA-like_C"/>
</dbReference>
<evidence type="ECO:0000256" key="3">
    <source>
        <dbReference type="ARBA" id="ARBA00022448"/>
    </source>
</evidence>
<dbReference type="RefSeq" id="WP_195711488.1">
    <property type="nucleotide sequence ID" value="NZ_CP062916.1"/>
</dbReference>
<evidence type="ECO:0000259" key="4">
    <source>
        <dbReference type="Pfam" id="PF25876"/>
    </source>
</evidence>
<feature type="domain" description="Multidrug resistance protein MdtA-like barrel-sandwich hybrid" evidence="5">
    <location>
        <begin position="89"/>
        <end position="218"/>
    </location>
</feature>
<dbReference type="Proteomes" id="UP000594500">
    <property type="component" value="Chromosome"/>
</dbReference>
<gene>
    <name evidence="8" type="ORF">IMO34_13215</name>
</gene>
<dbReference type="GO" id="GO:1990281">
    <property type="term" value="C:efflux pump complex"/>
    <property type="evidence" value="ECO:0007669"/>
    <property type="project" value="TreeGrafter"/>
</dbReference>
<feature type="domain" description="Multidrug resistance protein MdtA-like alpha-helical hairpin" evidence="4">
    <location>
        <begin position="123"/>
        <end position="192"/>
    </location>
</feature>
<dbReference type="GO" id="GO:0015562">
    <property type="term" value="F:efflux transmembrane transporter activity"/>
    <property type="evidence" value="ECO:0007669"/>
    <property type="project" value="TreeGrafter"/>
</dbReference>
<evidence type="ECO:0000313" key="8">
    <source>
        <dbReference type="EMBL" id="QPF11249.1"/>
    </source>
</evidence>